<dbReference type="Proteomes" id="UP000326289">
    <property type="component" value="Unassembled WGS sequence"/>
</dbReference>
<keyword evidence="9" id="KW-1185">Reference proteome</keyword>
<dbReference type="GO" id="GO:0005783">
    <property type="term" value="C:endoplasmic reticulum"/>
    <property type="evidence" value="ECO:0007669"/>
    <property type="project" value="UniProtKB-SubCell"/>
</dbReference>
<reference evidence="8 9" key="1">
    <citation type="submission" date="2019-04" db="EMBL/GenBank/DDBJ databases">
        <title>Fungal friends and foes A comparative genomics study of 23 Aspergillus species from section Flavi.</title>
        <authorList>
            <consortium name="DOE Joint Genome Institute"/>
            <person name="Kjaerbolling I."/>
            <person name="Vesth T.C."/>
            <person name="Frisvad J.C."/>
            <person name="Nybo J.L."/>
            <person name="Theobald S."/>
            <person name="Kildgaard S."/>
            <person name="Petersen T.I."/>
            <person name="Kuo A."/>
            <person name="Sato A."/>
            <person name="Lyhne E.K."/>
            <person name="Kogle M.E."/>
            <person name="Wiebenga A."/>
            <person name="Kun R.S."/>
            <person name="Lubbers R.J."/>
            <person name="Makela M.R."/>
            <person name="Barry K."/>
            <person name="Chovatia M."/>
            <person name="Clum A."/>
            <person name="Daum C."/>
            <person name="Haridas S."/>
            <person name="He G."/>
            <person name="LaButti K."/>
            <person name="Lipzen A."/>
            <person name="Mondo S."/>
            <person name="Pangilinan J."/>
            <person name="Riley R."/>
            <person name="Salamov A."/>
            <person name="Simmons B.A."/>
            <person name="Magnuson J.K."/>
            <person name="Henrissat B."/>
            <person name="Mortensen U.H."/>
            <person name="Larsen T.O."/>
            <person name="De vries R.P."/>
            <person name="Grigoriev I.V."/>
            <person name="Machida M."/>
            <person name="Baker S.E."/>
            <person name="Andersen M.R."/>
        </authorList>
    </citation>
    <scope>NUCLEOTIDE SEQUENCE [LARGE SCALE GENOMIC DNA]</scope>
    <source>
        <strain evidence="8 9">CBS 117635</strain>
    </source>
</reference>
<organism evidence="8 9">
    <name type="scientific">Aspergillus minisclerotigenes</name>
    <dbReference type="NCBI Taxonomy" id="656917"/>
    <lineage>
        <taxon>Eukaryota</taxon>
        <taxon>Fungi</taxon>
        <taxon>Dikarya</taxon>
        <taxon>Ascomycota</taxon>
        <taxon>Pezizomycotina</taxon>
        <taxon>Eurotiomycetes</taxon>
        <taxon>Eurotiomycetidae</taxon>
        <taxon>Eurotiales</taxon>
        <taxon>Aspergillaceae</taxon>
        <taxon>Aspergillus</taxon>
        <taxon>Aspergillus subgen. Circumdati</taxon>
    </lineage>
</organism>
<keyword evidence="4" id="KW-0256">Endoplasmic reticulum</keyword>
<keyword evidence="5" id="KW-0496">Mitochondrion</keyword>
<evidence type="ECO:0000256" key="7">
    <source>
        <dbReference type="SAM" id="MobiDB-lite"/>
    </source>
</evidence>
<dbReference type="EMBL" id="ML732803">
    <property type="protein sequence ID" value="KAB8272640.1"/>
    <property type="molecule type" value="Genomic_DNA"/>
</dbReference>
<gene>
    <name evidence="8" type="ORF">BDV30DRAFT_125898</name>
</gene>
<dbReference type="GO" id="GO:0005739">
    <property type="term" value="C:mitochondrion"/>
    <property type="evidence" value="ECO:0007669"/>
    <property type="project" value="UniProtKB-SubCell"/>
</dbReference>
<evidence type="ECO:0000313" key="8">
    <source>
        <dbReference type="EMBL" id="KAB8272640.1"/>
    </source>
</evidence>
<feature type="region of interest" description="Disordered" evidence="7">
    <location>
        <begin position="89"/>
        <end position="112"/>
    </location>
</feature>
<comment type="subcellular location">
    <subcellularLocation>
        <location evidence="2">Endoplasmic reticulum</location>
    </subcellularLocation>
    <subcellularLocation>
        <location evidence="3">Membrane</location>
    </subcellularLocation>
    <subcellularLocation>
        <location evidence="1">Mitochondrion</location>
    </subcellularLocation>
</comment>
<evidence type="ECO:0000256" key="4">
    <source>
        <dbReference type="ARBA" id="ARBA00022824"/>
    </source>
</evidence>
<name>A0A5N6J341_9EURO</name>
<dbReference type="AlphaFoldDB" id="A0A5N6J341"/>
<sequence length="153" mass="17819">MKSVFAIIFFGTPHRGSSRAEFGNTMARLVSVLTMKPYNDRIVKNLKQNSEILMNLRKDFEETVDKMIGYSCYESSTFQENRGYSGLPGFQNKVVDDDSSEGGKKDRNDHINRNHMDMCQFYGVDDPEYKKVVGEIRRHINRIRNRTSEHQTR</sequence>
<keyword evidence="6" id="KW-0472">Membrane</keyword>
<evidence type="ECO:0000256" key="6">
    <source>
        <dbReference type="ARBA" id="ARBA00023136"/>
    </source>
</evidence>
<dbReference type="InterPro" id="IPR052374">
    <property type="entry name" value="SERAC1"/>
</dbReference>
<dbReference type="PANTHER" id="PTHR48182:SF2">
    <property type="entry name" value="PROTEIN SERAC1"/>
    <property type="match status" value="1"/>
</dbReference>
<dbReference type="GO" id="GO:0016020">
    <property type="term" value="C:membrane"/>
    <property type="evidence" value="ECO:0007669"/>
    <property type="project" value="UniProtKB-SubCell"/>
</dbReference>
<accession>A0A5N6J341</accession>
<evidence type="ECO:0000256" key="5">
    <source>
        <dbReference type="ARBA" id="ARBA00023128"/>
    </source>
</evidence>
<evidence type="ECO:0000256" key="2">
    <source>
        <dbReference type="ARBA" id="ARBA00004240"/>
    </source>
</evidence>
<protein>
    <submittedName>
        <fullName evidence="8">Uncharacterized protein</fullName>
    </submittedName>
</protein>
<evidence type="ECO:0000256" key="1">
    <source>
        <dbReference type="ARBA" id="ARBA00004173"/>
    </source>
</evidence>
<feature type="compositionally biased region" description="Basic and acidic residues" evidence="7">
    <location>
        <begin position="101"/>
        <end position="112"/>
    </location>
</feature>
<proteinExistence type="predicted"/>
<evidence type="ECO:0000313" key="9">
    <source>
        <dbReference type="Proteomes" id="UP000326289"/>
    </source>
</evidence>
<evidence type="ECO:0000256" key="3">
    <source>
        <dbReference type="ARBA" id="ARBA00004370"/>
    </source>
</evidence>
<dbReference type="PANTHER" id="PTHR48182">
    <property type="entry name" value="PROTEIN SERAC1"/>
    <property type="match status" value="1"/>
</dbReference>